<feature type="compositionally biased region" description="Acidic residues" evidence="1">
    <location>
        <begin position="28"/>
        <end position="39"/>
    </location>
</feature>
<accession>A0A4Y6PRK8</accession>
<keyword evidence="2" id="KW-0732">Signal</keyword>
<proteinExistence type="predicted"/>
<dbReference type="PROSITE" id="PS51257">
    <property type="entry name" value="PROKAR_LIPOPROTEIN"/>
    <property type="match status" value="1"/>
</dbReference>
<evidence type="ECO:0000313" key="4">
    <source>
        <dbReference type="Proteomes" id="UP000315995"/>
    </source>
</evidence>
<feature type="compositionally biased region" description="Basic and acidic residues" evidence="1">
    <location>
        <begin position="40"/>
        <end position="51"/>
    </location>
</feature>
<accession>A0A5B8Y6H0</accession>
<dbReference type="EMBL" id="CP041186">
    <property type="protein sequence ID" value="QDG50425.1"/>
    <property type="molecule type" value="Genomic_DNA"/>
</dbReference>
<protein>
    <submittedName>
        <fullName evidence="3">Uncharacterized protein</fullName>
    </submittedName>
</protein>
<dbReference type="AlphaFoldDB" id="A0A4Y6PRK8"/>
<gene>
    <name evidence="3" type="ORF">FIV42_06665</name>
</gene>
<dbReference type="RefSeq" id="WP_141196918.1">
    <property type="nucleotide sequence ID" value="NZ_CP041186.1"/>
</dbReference>
<evidence type="ECO:0000313" key="3">
    <source>
        <dbReference type="EMBL" id="QDG50425.1"/>
    </source>
</evidence>
<organism evidence="3 4">
    <name type="scientific">Persicimonas caeni</name>
    <dbReference type="NCBI Taxonomy" id="2292766"/>
    <lineage>
        <taxon>Bacteria</taxon>
        <taxon>Deltaproteobacteria</taxon>
        <taxon>Bradymonadales</taxon>
        <taxon>Bradymonadaceae</taxon>
        <taxon>Persicimonas</taxon>
    </lineage>
</organism>
<name>A0A4Y6PRK8_PERCE</name>
<evidence type="ECO:0000256" key="2">
    <source>
        <dbReference type="SAM" id="SignalP"/>
    </source>
</evidence>
<feature type="chain" id="PRO_5030106310" evidence="2">
    <location>
        <begin position="22"/>
        <end position="160"/>
    </location>
</feature>
<feature type="signal peptide" evidence="2">
    <location>
        <begin position="1"/>
        <end position="21"/>
    </location>
</feature>
<evidence type="ECO:0000256" key="1">
    <source>
        <dbReference type="SAM" id="MobiDB-lite"/>
    </source>
</evidence>
<reference evidence="3 4" key="1">
    <citation type="submission" date="2019-06" db="EMBL/GenBank/DDBJ databases">
        <title>Persicimonas caeni gen. nov., sp. nov., a predatory bacterium isolated from solar saltern.</title>
        <authorList>
            <person name="Wang S."/>
        </authorList>
    </citation>
    <scope>NUCLEOTIDE SEQUENCE [LARGE SCALE GENOMIC DNA]</scope>
    <source>
        <strain evidence="3 4">YN101</strain>
    </source>
</reference>
<keyword evidence="4" id="KW-1185">Reference proteome</keyword>
<dbReference type="Proteomes" id="UP000315995">
    <property type="component" value="Chromosome"/>
</dbReference>
<feature type="region of interest" description="Disordered" evidence="1">
    <location>
        <begin position="24"/>
        <end position="67"/>
    </location>
</feature>
<sequence>MIRLSLKLLLLACWTVVGLLACDPPQPPDEDLGEVSENIEEAREETGDRPEGIPGENPDQPIEGSPSDVVSEIDRELLAYENRVVGADKKVDPDTIAKMKSARTRLDIFKDDLAKVDADTAEELPSGLEKRLAGIKKEWNQTKRQVDMQLDEKLEPENGD</sequence>